<dbReference type="EMBL" id="BKCJ011864298">
    <property type="protein sequence ID" value="GFD59385.1"/>
    <property type="molecule type" value="Genomic_DNA"/>
</dbReference>
<accession>A0A699XHG8</accession>
<comment type="caution">
    <text evidence="2">The sequence shown here is derived from an EMBL/GenBank/DDBJ whole genome shotgun (WGS) entry which is preliminary data.</text>
</comment>
<feature type="region of interest" description="Disordered" evidence="1">
    <location>
        <begin position="1"/>
        <end position="31"/>
    </location>
</feature>
<reference evidence="2" key="1">
    <citation type="journal article" date="2019" name="Sci. Rep.">
        <title>Draft genome of Tanacetum cinerariifolium, the natural source of mosquito coil.</title>
        <authorList>
            <person name="Yamashiro T."/>
            <person name="Shiraishi A."/>
            <person name="Satake H."/>
            <person name="Nakayama K."/>
        </authorList>
    </citation>
    <scope>NUCLEOTIDE SEQUENCE</scope>
</reference>
<proteinExistence type="predicted"/>
<protein>
    <submittedName>
        <fullName evidence="2">Uncharacterized protein</fullName>
    </submittedName>
</protein>
<name>A0A699XHG8_TANCI</name>
<evidence type="ECO:0000256" key="1">
    <source>
        <dbReference type="SAM" id="MobiDB-lite"/>
    </source>
</evidence>
<feature type="non-terminal residue" evidence="2">
    <location>
        <position position="80"/>
    </location>
</feature>
<gene>
    <name evidence="2" type="ORF">Tci_931354</name>
</gene>
<feature type="compositionally biased region" description="Basic and acidic residues" evidence="1">
    <location>
        <begin position="1"/>
        <end position="13"/>
    </location>
</feature>
<sequence>PAAQREWKTDTGKARFKVPHGLDEDDDVSPSQDAREVIQLMTLRSNDQFNTTIYGYDDRFRGVNGTRRVVFMNRNDVVRL</sequence>
<feature type="non-terminal residue" evidence="2">
    <location>
        <position position="1"/>
    </location>
</feature>
<dbReference type="AlphaFoldDB" id="A0A699XHG8"/>
<evidence type="ECO:0000313" key="2">
    <source>
        <dbReference type="EMBL" id="GFD59385.1"/>
    </source>
</evidence>
<organism evidence="2">
    <name type="scientific">Tanacetum cinerariifolium</name>
    <name type="common">Dalmatian daisy</name>
    <name type="synonym">Chrysanthemum cinerariifolium</name>
    <dbReference type="NCBI Taxonomy" id="118510"/>
    <lineage>
        <taxon>Eukaryota</taxon>
        <taxon>Viridiplantae</taxon>
        <taxon>Streptophyta</taxon>
        <taxon>Embryophyta</taxon>
        <taxon>Tracheophyta</taxon>
        <taxon>Spermatophyta</taxon>
        <taxon>Magnoliopsida</taxon>
        <taxon>eudicotyledons</taxon>
        <taxon>Gunneridae</taxon>
        <taxon>Pentapetalae</taxon>
        <taxon>asterids</taxon>
        <taxon>campanulids</taxon>
        <taxon>Asterales</taxon>
        <taxon>Asteraceae</taxon>
        <taxon>Asteroideae</taxon>
        <taxon>Anthemideae</taxon>
        <taxon>Anthemidinae</taxon>
        <taxon>Tanacetum</taxon>
    </lineage>
</organism>